<feature type="non-terminal residue" evidence="1">
    <location>
        <position position="182"/>
    </location>
</feature>
<reference evidence="1" key="1">
    <citation type="submission" date="2022-06" db="EMBL/GenBank/DDBJ databases">
        <title>Phylogenomic reconstructions and comparative analyses of Kickxellomycotina fungi.</title>
        <authorList>
            <person name="Reynolds N.K."/>
            <person name="Stajich J.E."/>
            <person name="Barry K."/>
            <person name="Grigoriev I.V."/>
            <person name="Crous P."/>
            <person name="Smith M.E."/>
        </authorList>
    </citation>
    <scope>NUCLEOTIDE SEQUENCE</scope>
    <source>
        <strain evidence="1">RSA 2271</strain>
    </source>
</reference>
<evidence type="ECO:0000313" key="1">
    <source>
        <dbReference type="EMBL" id="KAJ1676340.1"/>
    </source>
</evidence>
<accession>A0ACC1HIA4</accession>
<gene>
    <name evidence="1" type="primary">ERC1_21</name>
    <name evidence="1" type="ORF">EV182_008388</name>
</gene>
<evidence type="ECO:0000313" key="2">
    <source>
        <dbReference type="Proteomes" id="UP001145114"/>
    </source>
</evidence>
<keyword evidence="2" id="KW-1185">Reference proteome</keyword>
<protein>
    <submittedName>
        <fullName evidence="1">Ethionine resistance protein</fullName>
    </submittedName>
</protein>
<sequence>PTAKVTHTDSAATLCWTAGPVDESNLDNPRTLRKIVKEEAIWLTVSGLSMMLAYLCQDSFDFVNTVVLGHLGPKALGAASLAIATNNAIILAPAVGYAGALDTFCSTAFTASSDKRVVGFHLQRGLFAVVLHYCLTSPFLWNIEWLLVVARQGPEIARLCGQFMRIFLFGALPLMVFECLKR</sequence>
<proteinExistence type="predicted"/>
<dbReference type="EMBL" id="JAMZIH010004284">
    <property type="protein sequence ID" value="KAJ1676340.1"/>
    <property type="molecule type" value="Genomic_DNA"/>
</dbReference>
<name>A0ACC1HIA4_9FUNG</name>
<feature type="non-terminal residue" evidence="1">
    <location>
        <position position="1"/>
    </location>
</feature>
<dbReference type="Proteomes" id="UP001145114">
    <property type="component" value="Unassembled WGS sequence"/>
</dbReference>
<comment type="caution">
    <text evidence="1">The sequence shown here is derived from an EMBL/GenBank/DDBJ whole genome shotgun (WGS) entry which is preliminary data.</text>
</comment>
<organism evidence="1 2">
    <name type="scientific">Spiromyces aspiralis</name>
    <dbReference type="NCBI Taxonomy" id="68401"/>
    <lineage>
        <taxon>Eukaryota</taxon>
        <taxon>Fungi</taxon>
        <taxon>Fungi incertae sedis</taxon>
        <taxon>Zoopagomycota</taxon>
        <taxon>Kickxellomycotina</taxon>
        <taxon>Kickxellomycetes</taxon>
        <taxon>Kickxellales</taxon>
        <taxon>Kickxellaceae</taxon>
        <taxon>Spiromyces</taxon>
    </lineage>
</organism>